<dbReference type="PROSITE" id="PS00579">
    <property type="entry name" value="RIBOSOMAL_L29"/>
    <property type="match status" value="1"/>
</dbReference>
<organism evidence="7 8">
    <name type="scientific">Idiomarina rhizosphaerae</name>
    <dbReference type="NCBI Taxonomy" id="2961572"/>
    <lineage>
        <taxon>Bacteria</taxon>
        <taxon>Pseudomonadati</taxon>
        <taxon>Pseudomonadota</taxon>
        <taxon>Gammaproteobacteria</taxon>
        <taxon>Alteromonadales</taxon>
        <taxon>Idiomarinaceae</taxon>
        <taxon>Idiomarina</taxon>
    </lineage>
</organism>
<evidence type="ECO:0000313" key="7">
    <source>
        <dbReference type="EMBL" id="MCP1339092.1"/>
    </source>
</evidence>
<dbReference type="Gene3D" id="1.10.287.310">
    <property type="match status" value="1"/>
</dbReference>
<dbReference type="NCBIfam" id="TIGR00012">
    <property type="entry name" value="L29"/>
    <property type="match status" value="1"/>
</dbReference>
<keyword evidence="2 5" id="KW-0689">Ribosomal protein</keyword>
<proteinExistence type="inferred from homology"/>
<dbReference type="GO" id="GO:0003735">
    <property type="term" value="F:structural constituent of ribosome"/>
    <property type="evidence" value="ECO:0007669"/>
    <property type="project" value="InterPro"/>
</dbReference>
<dbReference type="AlphaFoldDB" id="A0A9X2FV20"/>
<keyword evidence="6" id="KW-0175">Coiled coil</keyword>
<comment type="caution">
    <text evidence="7">The sequence shown here is derived from an EMBL/GenBank/DDBJ whole genome shotgun (WGS) entry which is preliminary data.</text>
</comment>
<evidence type="ECO:0000256" key="3">
    <source>
        <dbReference type="ARBA" id="ARBA00023274"/>
    </source>
</evidence>
<dbReference type="GO" id="GO:0022625">
    <property type="term" value="C:cytosolic large ribosomal subunit"/>
    <property type="evidence" value="ECO:0007669"/>
    <property type="project" value="TreeGrafter"/>
</dbReference>
<dbReference type="CDD" id="cd00427">
    <property type="entry name" value="Ribosomal_L29_HIP"/>
    <property type="match status" value="1"/>
</dbReference>
<evidence type="ECO:0000256" key="1">
    <source>
        <dbReference type="ARBA" id="ARBA00009254"/>
    </source>
</evidence>
<keyword evidence="8" id="KW-1185">Reference proteome</keyword>
<name>A0A9X2FV20_9GAMM</name>
<dbReference type="HAMAP" id="MF_00374">
    <property type="entry name" value="Ribosomal_uL29"/>
    <property type="match status" value="1"/>
</dbReference>
<evidence type="ECO:0000256" key="4">
    <source>
        <dbReference type="ARBA" id="ARBA00035204"/>
    </source>
</evidence>
<keyword evidence="3 5" id="KW-0687">Ribonucleoprotein</keyword>
<dbReference type="InterPro" id="IPR036049">
    <property type="entry name" value="Ribosomal_uL29_sf"/>
</dbReference>
<evidence type="ECO:0000313" key="8">
    <source>
        <dbReference type="Proteomes" id="UP001139474"/>
    </source>
</evidence>
<evidence type="ECO:0000256" key="5">
    <source>
        <dbReference type="HAMAP-Rule" id="MF_00374"/>
    </source>
</evidence>
<dbReference type="InterPro" id="IPR018254">
    <property type="entry name" value="Ribosomal_uL29_CS"/>
</dbReference>
<dbReference type="RefSeq" id="WP_253619235.1">
    <property type="nucleotide sequence ID" value="NZ_JAMZDE010000006.1"/>
</dbReference>
<dbReference type="Proteomes" id="UP001139474">
    <property type="component" value="Unassembled WGS sequence"/>
</dbReference>
<dbReference type="InterPro" id="IPR001854">
    <property type="entry name" value="Ribosomal_uL29"/>
</dbReference>
<sequence length="63" mass="7267">MKASELKDKTVEQLQEELLGLRREQFNLRMQAATGQLNQTHMMKQVRKDIARVKTILNEKAGA</sequence>
<gene>
    <name evidence="5 7" type="primary">rpmC</name>
    <name evidence="7" type="ORF">NJR55_05740</name>
</gene>
<reference evidence="7" key="1">
    <citation type="submission" date="2022-06" db="EMBL/GenBank/DDBJ databases">
        <title>Idiomarina rhizosphaerae M1R2S28.</title>
        <authorList>
            <person name="Sun J.-Q."/>
            <person name="Li L.-F."/>
        </authorList>
    </citation>
    <scope>NUCLEOTIDE SEQUENCE</scope>
    <source>
        <strain evidence="7">M1R2S28</strain>
    </source>
</reference>
<accession>A0A9X2FV20</accession>
<dbReference type="InterPro" id="IPR050063">
    <property type="entry name" value="Ribosomal_protein_uL29"/>
</dbReference>
<feature type="coiled-coil region" evidence="6">
    <location>
        <begin position="4"/>
        <end position="31"/>
    </location>
</feature>
<dbReference type="SUPFAM" id="SSF46561">
    <property type="entry name" value="Ribosomal protein L29 (L29p)"/>
    <property type="match status" value="1"/>
</dbReference>
<dbReference type="FunFam" id="1.10.287.310:FF:000001">
    <property type="entry name" value="50S ribosomal protein L29"/>
    <property type="match status" value="1"/>
</dbReference>
<protein>
    <recommendedName>
        <fullName evidence="4 5">Large ribosomal subunit protein uL29</fullName>
    </recommendedName>
</protein>
<evidence type="ECO:0000256" key="2">
    <source>
        <dbReference type="ARBA" id="ARBA00022980"/>
    </source>
</evidence>
<comment type="similarity">
    <text evidence="1 5">Belongs to the universal ribosomal protein uL29 family.</text>
</comment>
<dbReference type="Pfam" id="PF00831">
    <property type="entry name" value="Ribosomal_L29"/>
    <property type="match status" value="1"/>
</dbReference>
<dbReference type="PANTHER" id="PTHR10916">
    <property type="entry name" value="60S RIBOSOMAL PROTEIN L35/50S RIBOSOMAL PROTEIN L29"/>
    <property type="match status" value="1"/>
</dbReference>
<evidence type="ECO:0000256" key="6">
    <source>
        <dbReference type="SAM" id="Coils"/>
    </source>
</evidence>
<dbReference type="EMBL" id="JAMZDE010000006">
    <property type="protein sequence ID" value="MCP1339092.1"/>
    <property type="molecule type" value="Genomic_DNA"/>
</dbReference>
<dbReference type="PANTHER" id="PTHR10916:SF0">
    <property type="entry name" value="LARGE RIBOSOMAL SUBUNIT PROTEIN UL29C"/>
    <property type="match status" value="1"/>
</dbReference>
<dbReference type="GO" id="GO:0006412">
    <property type="term" value="P:translation"/>
    <property type="evidence" value="ECO:0007669"/>
    <property type="project" value="UniProtKB-UniRule"/>
</dbReference>